<feature type="domain" description="CoA-binding" evidence="1">
    <location>
        <begin position="3"/>
        <end position="41"/>
    </location>
</feature>
<evidence type="ECO:0000259" key="1">
    <source>
        <dbReference type="Pfam" id="PF13380"/>
    </source>
</evidence>
<dbReference type="Pfam" id="PF13380">
    <property type="entry name" value="CoA_binding_2"/>
    <property type="match status" value="1"/>
</dbReference>
<dbReference type="AlphaFoldDB" id="A0A397VQM0"/>
<dbReference type="OrthoDB" id="5138418at2759"/>
<dbReference type="Proteomes" id="UP000266673">
    <property type="component" value="Unassembled WGS sequence"/>
</dbReference>
<proteinExistence type="predicted"/>
<name>A0A397VQM0_9GLOM</name>
<accession>A0A397VQM0</accession>
<reference evidence="2 3" key="1">
    <citation type="submission" date="2018-06" db="EMBL/GenBank/DDBJ databases">
        <title>Comparative genomics reveals the genomic features of Rhizophagus irregularis, R. cerebriforme, R. diaphanum and Gigaspora rosea, and their symbiotic lifestyle signature.</title>
        <authorList>
            <person name="Morin E."/>
            <person name="San Clemente H."/>
            <person name="Chen E.C.H."/>
            <person name="De La Providencia I."/>
            <person name="Hainaut M."/>
            <person name="Kuo A."/>
            <person name="Kohler A."/>
            <person name="Murat C."/>
            <person name="Tang N."/>
            <person name="Roy S."/>
            <person name="Loubradou J."/>
            <person name="Henrissat B."/>
            <person name="Grigoriev I.V."/>
            <person name="Corradi N."/>
            <person name="Roux C."/>
            <person name="Martin F.M."/>
        </authorList>
    </citation>
    <scope>NUCLEOTIDE SEQUENCE [LARGE SCALE GENOMIC DNA]</scope>
    <source>
        <strain evidence="2 3">DAOM 194757</strain>
    </source>
</reference>
<gene>
    <name evidence="2" type="ORF">C2G38_2242791</name>
</gene>
<protein>
    <recommendedName>
        <fullName evidence="1">CoA-binding domain-containing protein</fullName>
    </recommendedName>
</protein>
<evidence type="ECO:0000313" key="3">
    <source>
        <dbReference type="Proteomes" id="UP000266673"/>
    </source>
</evidence>
<evidence type="ECO:0000313" key="2">
    <source>
        <dbReference type="EMBL" id="RIB23309.1"/>
    </source>
</evidence>
<keyword evidence="3" id="KW-1185">Reference proteome</keyword>
<dbReference type="STRING" id="44941.A0A397VQM0"/>
<sequence>MSKDILTEASKLGISRIWLQPGAENVECQEHANKVGLQIISGGPYVLVNGIKR</sequence>
<dbReference type="InterPro" id="IPR003781">
    <property type="entry name" value="CoA-bd"/>
</dbReference>
<organism evidence="2 3">
    <name type="scientific">Gigaspora rosea</name>
    <dbReference type="NCBI Taxonomy" id="44941"/>
    <lineage>
        <taxon>Eukaryota</taxon>
        <taxon>Fungi</taxon>
        <taxon>Fungi incertae sedis</taxon>
        <taxon>Mucoromycota</taxon>
        <taxon>Glomeromycotina</taxon>
        <taxon>Glomeromycetes</taxon>
        <taxon>Diversisporales</taxon>
        <taxon>Gigasporaceae</taxon>
        <taxon>Gigaspora</taxon>
    </lineage>
</organism>
<dbReference type="EMBL" id="QKWP01000268">
    <property type="protein sequence ID" value="RIB23309.1"/>
    <property type="molecule type" value="Genomic_DNA"/>
</dbReference>
<dbReference type="Gene3D" id="3.40.50.720">
    <property type="entry name" value="NAD(P)-binding Rossmann-like Domain"/>
    <property type="match status" value="1"/>
</dbReference>
<comment type="caution">
    <text evidence="2">The sequence shown here is derived from an EMBL/GenBank/DDBJ whole genome shotgun (WGS) entry which is preliminary data.</text>
</comment>